<dbReference type="InterPro" id="IPR013096">
    <property type="entry name" value="Cupin_2"/>
</dbReference>
<sequence>MISTSLKDLPEESVSHNPEIKKKVMLRFGDLPYLTNFSQARFAPGQSAPGHAHQDMCEVFFVEAGSGVISIDGKENPLLPGTCVAVELGEVHEIVNTGSTELVLTYFGLQVEAENREKSSTRIE</sequence>
<comment type="caution">
    <text evidence="3">The sequence shown here is derived from an EMBL/GenBank/DDBJ whole genome shotgun (WGS) entry which is preliminary data.</text>
</comment>
<dbReference type="Pfam" id="PF07883">
    <property type="entry name" value="Cupin_2"/>
    <property type="match status" value="1"/>
</dbReference>
<dbReference type="EMBL" id="VJXY01000010">
    <property type="protein sequence ID" value="MBD6616411.1"/>
    <property type="molecule type" value="Genomic_DNA"/>
</dbReference>
<dbReference type="PANTHER" id="PTHR35848">
    <property type="entry name" value="OXALATE-BINDING PROTEIN"/>
    <property type="match status" value="1"/>
</dbReference>
<name>A0AA40VRM4_9NOST</name>
<dbReference type="GO" id="GO:0046872">
    <property type="term" value="F:metal ion binding"/>
    <property type="evidence" value="ECO:0007669"/>
    <property type="project" value="UniProtKB-KW"/>
</dbReference>
<dbReference type="SUPFAM" id="SSF51182">
    <property type="entry name" value="RmlC-like cupins"/>
    <property type="match status" value="1"/>
</dbReference>
<dbReference type="RefSeq" id="WP_191757652.1">
    <property type="nucleotide sequence ID" value="NZ_VJXY01000010.1"/>
</dbReference>
<feature type="domain" description="Cupin type-2" evidence="2">
    <location>
        <begin position="41"/>
        <end position="104"/>
    </location>
</feature>
<dbReference type="InterPro" id="IPR014710">
    <property type="entry name" value="RmlC-like_jellyroll"/>
</dbReference>
<accession>A0AA40VRM4</accession>
<protein>
    <submittedName>
        <fullName evidence="3">Cupin domain-containing protein</fullName>
    </submittedName>
</protein>
<evidence type="ECO:0000313" key="4">
    <source>
        <dbReference type="Proteomes" id="UP001165986"/>
    </source>
</evidence>
<evidence type="ECO:0000256" key="1">
    <source>
        <dbReference type="ARBA" id="ARBA00022723"/>
    </source>
</evidence>
<keyword evidence="4" id="KW-1185">Reference proteome</keyword>
<dbReference type="InterPro" id="IPR051610">
    <property type="entry name" value="GPI/OXD"/>
</dbReference>
<dbReference type="PANTHER" id="PTHR35848:SF6">
    <property type="entry name" value="CUPIN TYPE-2 DOMAIN-CONTAINING PROTEIN"/>
    <property type="match status" value="1"/>
</dbReference>
<organism evidence="3 4">
    <name type="scientific">Komarekiella delphini-convector SJRDD-AB1</name>
    <dbReference type="NCBI Taxonomy" id="2593771"/>
    <lineage>
        <taxon>Bacteria</taxon>
        <taxon>Bacillati</taxon>
        <taxon>Cyanobacteriota</taxon>
        <taxon>Cyanophyceae</taxon>
        <taxon>Nostocales</taxon>
        <taxon>Nostocaceae</taxon>
        <taxon>Komarekiella</taxon>
        <taxon>Komarekiella delphini-convector</taxon>
    </lineage>
</organism>
<dbReference type="InterPro" id="IPR011051">
    <property type="entry name" value="RmlC_Cupin_sf"/>
</dbReference>
<keyword evidence="1" id="KW-0479">Metal-binding</keyword>
<evidence type="ECO:0000313" key="3">
    <source>
        <dbReference type="EMBL" id="MBD6616411.1"/>
    </source>
</evidence>
<evidence type="ECO:0000259" key="2">
    <source>
        <dbReference type="Pfam" id="PF07883"/>
    </source>
</evidence>
<dbReference type="Proteomes" id="UP001165986">
    <property type="component" value="Unassembled WGS sequence"/>
</dbReference>
<reference evidence="3" key="1">
    <citation type="submission" date="2019-07" db="EMBL/GenBank/DDBJ databases">
        <title>Toxilogical consequences of a new and cryptic species of cyanobacteria (Komarekiella delphini-convector) recovered from the epidermis of a bottlenose dolphin and 1500 ft. in the air.</title>
        <authorList>
            <person name="Brown A.O."/>
            <person name="Dvorak P."/>
            <person name="Villanueva C.D."/>
            <person name="Foss A.J."/>
            <person name="Garvey A.D."/>
            <person name="Gibson Q.A."/>
            <person name="Johansen J.R."/>
            <person name="Casamatta D.A."/>
        </authorList>
    </citation>
    <scope>NUCLEOTIDE SEQUENCE</scope>
    <source>
        <strain evidence="3">SJRDD-AB1</strain>
    </source>
</reference>
<proteinExistence type="predicted"/>
<gene>
    <name evidence="3" type="ORF">FNW02_11335</name>
</gene>
<dbReference type="AlphaFoldDB" id="A0AA40VRM4"/>
<dbReference type="Gene3D" id="2.60.120.10">
    <property type="entry name" value="Jelly Rolls"/>
    <property type="match status" value="1"/>
</dbReference>